<dbReference type="Proteomes" id="UP000568888">
    <property type="component" value="Unassembled WGS sequence"/>
</dbReference>
<dbReference type="AlphaFoldDB" id="A0A6V8MZC0"/>
<sequence length="215" mass="21321">MPQITTKVLSFAVLGALALALSGCGDANPQASFDPAAGKHPANWLPAGHSTAAEEDINGCVECHGDALDGGIAKVSCLTCHIGGATSAHPVLWGGLAYALHAGYVGNNGTATCATALCHGTALAGVADSGPACTDCHMAGTAQAPQIHQWGGVSATTIQDIAGHKAYFQAAPSISFTTCRNAVCHGTTLAGVFASGPSCIKFGCHGSGNPLPAEN</sequence>
<dbReference type="RefSeq" id="WP_183349634.1">
    <property type="nucleotide sequence ID" value="NZ_BLXY01000009.1"/>
</dbReference>
<gene>
    <name evidence="2" type="ORF">GMPD_34100</name>
    <name evidence="3" type="ORF">M1B72_17180</name>
</gene>
<dbReference type="InterPro" id="IPR036280">
    <property type="entry name" value="Multihaem_cyt_sf"/>
</dbReference>
<feature type="chain" id="PRO_5027713183" evidence="1">
    <location>
        <begin position="28"/>
        <end position="215"/>
    </location>
</feature>
<name>A0A6V8MZC0_9BACT</name>
<dbReference type="EMBL" id="BLXY01000009">
    <property type="protein sequence ID" value="GFO65491.1"/>
    <property type="molecule type" value="Genomic_DNA"/>
</dbReference>
<dbReference type="EMBL" id="CP096574">
    <property type="protein sequence ID" value="UPU35169.1"/>
    <property type="molecule type" value="Genomic_DNA"/>
</dbReference>
<keyword evidence="5" id="KW-1185">Reference proteome</keyword>
<evidence type="ECO:0000256" key="1">
    <source>
        <dbReference type="SAM" id="SignalP"/>
    </source>
</evidence>
<reference evidence="3" key="3">
    <citation type="submission" date="2022-04" db="EMBL/GenBank/DDBJ databases">
        <authorList>
            <person name="Liu G."/>
        </authorList>
    </citation>
    <scope>NUCLEOTIDE SEQUENCE</scope>
    <source>
        <strain evidence="3">RG22</strain>
    </source>
</reference>
<evidence type="ECO:0000313" key="2">
    <source>
        <dbReference type="EMBL" id="GFO65491.1"/>
    </source>
</evidence>
<organism evidence="2 4">
    <name type="scientific">Geomonas paludis</name>
    <dbReference type="NCBI Taxonomy" id="2740185"/>
    <lineage>
        <taxon>Bacteria</taxon>
        <taxon>Pseudomonadati</taxon>
        <taxon>Thermodesulfobacteriota</taxon>
        <taxon>Desulfuromonadia</taxon>
        <taxon>Geobacterales</taxon>
        <taxon>Geobacteraceae</taxon>
        <taxon>Geomonas</taxon>
    </lineage>
</organism>
<feature type="signal peptide" evidence="1">
    <location>
        <begin position="1"/>
        <end position="27"/>
    </location>
</feature>
<dbReference type="PROSITE" id="PS51257">
    <property type="entry name" value="PROKAR_LIPOPROTEIN"/>
    <property type="match status" value="1"/>
</dbReference>
<reference evidence="2" key="2">
    <citation type="journal article" date="2021" name="Int. J. Syst. Evol. Microbiol.">
        <title>Geomonas silvestris sp. nov., Geomonas paludis sp. nov. and Geomonas limicola sp. nov., isolated from terrestrial environments, and emended description of the genus Geomonas.</title>
        <authorList>
            <person name="Itoh H."/>
            <person name="Xu Z."/>
            <person name="Masuda Y."/>
            <person name="Ushijima N."/>
            <person name="Hayakawa C."/>
            <person name="Shiratori Y."/>
            <person name="Senoo K."/>
        </authorList>
    </citation>
    <scope>NUCLEOTIDE SEQUENCE</scope>
    <source>
        <strain evidence="2">Red736</strain>
    </source>
</reference>
<reference evidence="4" key="1">
    <citation type="submission" date="2020-06" db="EMBL/GenBank/DDBJ databases">
        <title>Draft genomic sequecing of Geomonas sp. Red736.</title>
        <authorList>
            <person name="Itoh H."/>
            <person name="Xu Z.X."/>
            <person name="Ushijima N."/>
            <person name="Masuda Y."/>
            <person name="Shiratori Y."/>
            <person name="Senoo K."/>
        </authorList>
    </citation>
    <scope>NUCLEOTIDE SEQUENCE [LARGE SCALE GENOMIC DNA]</scope>
    <source>
        <strain evidence="4">Red736</strain>
    </source>
</reference>
<protein>
    <submittedName>
        <fullName evidence="2">Uncharacterized protein</fullName>
    </submittedName>
</protein>
<dbReference type="Proteomes" id="UP000831485">
    <property type="component" value="Chromosome"/>
</dbReference>
<proteinExistence type="predicted"/>
<evidence type="ECO:0000313" key="4">
    <source>
        <dbReference type="Proteomes" id="UP000568888"/>
    </source>
</evidence>
<evidence type="ECO:0000313" key="5">
    <source>
        <dbReference type="Proteomes" id="UP000831485"/>
    </source>
</evidence>
<keyword evidence="1" id="KW-0732">Signal</keyword>
<evidence type="ECO:0000313" key="3">
    <source>
        <dbReference type="EMBL" id="UPU35169.1"/>
    </source>
</evidence>
<dbReference type="SUPFAM" id="SSF48695">
    <property type="entry name" value="Multiheme cytochromes"/>
    <property type="match status" value="1"/>
</dbReference>
<accession>A0A6V8MZC0</accession>